<feature type="binding site" evidence="8">
    <location>
        <position position="92"/>
    </location>
    <ligand>
        <name>AMP</name>
        <dbReference type="ChEBI" id="CHEBI:456215"/>
    </ligand>
</feature>
<dbReference type="RefSeq" id="WP_135550946.1">
    <property type="nucleotide sequence ID" value="NZ_SPQQ01000010.1"/>
</dbReference>
<dbReference type="NCBIfam" id="TIGR01351">
    <property type="entry name" value="adk"/>
    <property type="match status" value="1"/>
</dbReference>
<evidence type="ECO:0000256" key="3">
    <source>
        <dbReference type="ARBA" id="ARBA00022727"/>
    </source>
</evidence>
<feature type="binding site" evidence="8">
    <location>
        <position position="171"/>
    </location>
    <ligand>
        <name>AMP</name>
        <dbReference type="ChEBI" id="CHEBI:456215"/>
    </ligand>
</feature>
<dbReference type="GO" id="GO:0005524">
    <property type="term" value="F:ATP binding"/>
    <property type="evidence" value="ECO:0007669"/>
    <property type="project" value="UniProtKB-UniRule"/>
</dbReference>
<keyword evidence="1 8" id="KW-0808">Transferase</keyword>
<feature type="binding site" evidence="8">
    <location>
        <position position="150"/>
    </location>
    <ligand>
        <name>Zn(2+)</name>
        <dbReference type="ChEBI" id="CHEBI:29105"/>
        <note>structural</note>
    </ligand>
</feature>
<gene>
    <name evidence="8" type="primary">adk</name>
    <name evidence="12" type="ORF">E4K67_22750</name>
</gene>
<evidence type="ECO:0000256" key="1">
    <source>
        <dbReference type="ARBA" id="ARBA00022679"/>
    </source>
</evidence>
<comment type="caution">
    <text evidence="12">The sequence shown here is derived from an EMBL/GenBank/DDBJ whole genome shotgun (WGS) entry which is preliminary data.</text>
</comment>
<dbReference type="Proteomes" id="UP000298460">
    <property type="component" value="Unassembled WGS sequence"/>
</dbReference>
<keyword evidence="8" id="KW-0963">Cytoplasm</keyword>
<feature type="binding site" evidence="8">
    <location>
        <position position="153"/>
    </location>
    <ligand>
        <name>Zn(2+)</name>
        <dbReference type="ChEBI" id="CHEBI:29105"/>
        <note>structural</note>
    </ligand>
</feature>
<reference evidence="12 13" key="1">
    <citation type="submission" date="2019-03" db="EMBL/GenBank/DDBJ databases">
        <title>Draft Genome Sequence of Desulfosporosinus fructosivorans Strain 63.6F, Isolated from Marine Sediment in the Baltic Sea.</title>
        <authorList>
            <person name="Hausmann B."/>
            <person name="Vandieken V."/>
            <person name="Pjevac P."/>
            <person name="Schreck K."/>
            <person name="Herbold C.W."/>
            <person name="Loy A."/>
        </authorList>
    </citation>
    <scope>NUCLEOTIDE SEQUENCE [LARGE SCALE GENOMIC DNA]</scope>
    <source>
        <strain evidence="12 13">63.6F</strain>
    </source>
</reference>
<dbReference type="Pfam" id="PF00406">
    <property type="entry name" value="ADK"/>
    <property type="match status" value="1"/>
</dbReference>
<comment type="subunit">
    <text evidence="8 10">Monomer.</text>
</comment>
<dbReference type="FunFam" id="3.40.50.300:FF:000106">
    <property type="entry name" value="Adenylate kinase mitochondrial"/>
    <property type="match status" value="1"/>
</dbReference>
<dbReference type="GO" id="GO:0008270">
    <property type="term" value="F:zinc ion binding"/>
    <property type="evidence" value="ECO:0007669"/>
    <property type="project" value="UniProtKB-UniRule"/>
</dbReference>
<feature type="region of interest" description="NMP" evidence="8">
    <location>
        <begin position="30"/>
        <end position="59"/>
    </location>
</feature>
<comment type="similarity">
    <text evidence="8 9">Belongs to the adenylate kinase family.</text>
</comment>
<dbReference type="CDD" id="cd01428">
    <property type="entry name" value="ADK"/>
    <property type="match status" value="1"/>
</dbReference>
<evidence type="ECO:0000256" key="10">
    <source>
        <dbReference type="RuleBase" id="RU003331"/>
    </source>
</evidence>
<dbReference type="PRINTS" id="PR00094">
    <property type="entry name" value="ADENYLTKNASE"/>
</dbReference>
<dbReference type="InterPro" id="IPR027417">
    <property type="entry name" value="P-loop_NTPase"/>
</dbReference>
<evidence type="ECO:0000256" key="4">
    <source>
        <dbReference type="ARBA" id="ARBA00022741"/>
    </source>
</evidence>
<dbReference type="SUPFAM" id="SSF52540">
    <property type="entry name" value="P-loop containing nucleoside triphosphate hydrolases"/>
    <property type="match status" value="1"/>
</dbReference>
<keyword evidence="3 8" id="KW-0545">Nucleotide biosynthesis</keyword>
<evidence type="ECO:0000259" key="11">
    <source>
        <dbReference type="Pfam" id="PF05191"/>
    </source>
</evidence>
<evidence type="ECO:0000256" key="9">
    <source>
        <dbReference type="RuleBase" id="RU003330"/>
    </source>
</evidence>
<organism evidence="12 13">
    <name type="scientific">Desulfosporosinus fructosivorans</name>
    <dbReference type="NCBI Taxonomy" id="2018669"/>
    <lineage>
        <taxon>Bacteria</taxon>
        <taxon>Bacillati</taxon>
        <taxon>Bacillota</taxon>
        <taxon>Clostridia</taxon>
        <taxon>Eubacteriales</taxon>
        <taxon>Desulfitobacteriaceae</taxon>
        <taxon>Desulfosporosinus</taxon>
    </lineage>
</organism>
<dbReference type="EMBL" id="SPQQ01000010">
    <property type="protein sequence ID" value="TGE35938.1"/>
    <property type="molecule type" value="Genomic_DNA"/>
</dbReference>
<dbReference type="UniPathway" id="UPA00588">
    <property type="reaction ID" value="UER00649"/>
</dbReference>
<keyword evidence="2 8" id="KW-0479">Metal-binding</keyword>
<comment type="pathway">
    <text evidence="8">Purine metabolism; AMP biosynthesis via salvage pathway; AMP from ADP: step 1/1.</text>
</comment>
<name>A0A4Z0QZK1_9FIRM</name>
<comment type="domain">
    <text evidence="8">Consists of three domains, a large central CORE domain and two small peripheral domains, NMPbind and LID, which undergo movements during catalysis. The LID domain closes over the site of phosphoryl transfer upon ATP binding. Assembling and dissambling the active center during each catalytic cycle provides an effective means to prevent ATP hydrolysis. Some bacteria have evolved a zinc-coordinating structure that stabilizes the LID domain.</text>
</comment>
<dbReference type="AlphaFoldDB" id="A0A4Z0QZK1"/>
<dbReference type="InterPro" id="IPR007862">
    <property type="entry name" value="Adenylate_kinase_lid-dom"/>
</dbReference>
<comment type="catalytic activity">
    <reaction evidence="8 10">
        <text>AMP + ATP = 2 ADP</text>
        <dbReference type="Rhea" id="RHEA:12973"/>
        <dbReference type="ChEBI" id="CHEBI:30616"/>
        <dbReference type="ChEBI" id="CHEBI:456215"/>
        <dbReference type="ChEBI" id="CHEBI:456216"/>
        <dbReference type="EC" id="2.7.4.3"/>
    </reaction>
</comment>
<dbReference type="NCBIfam" id="NF001381">
    <property type="entry name" value="PRK00279.1-3"/>
    <property type="match status" value="1"/>
</dbReference>
<feature type="binding site" evidence="8">
    <location>
        <position position="31"/>
    </location>
    <ligand>
        <name>AMP</name>
        <dbReference type="ChEBI" id="CHEBI:456215"/>
    </ligand>
</feature>
<keyword evidence="5 8" id="KW-0418">Kinase</keyword>
<evidence type="ECO:0000256" key="2">
    <source>
        <dbReference type="ARBA" id="ARBA00022723"/>
    </source>
</evidence>
<feature type="region of interest" description="LID" evidence="8">
    <location>
        <begin position="126"/>
        <end position="163"/>
    </location>
</feature>
<dbReference type="EC" id="2.7.4.3" evidence="8 10"/>
<evidence type="ECO:0000313" key="12">
    <source>
        <dbReference type="EMBL" id="TGE35938.1"/>
    </source>
</evidence>
<dbReference type="PANTHER" id="PTHR23359">
    <property type="entry name" value="NUCLEOTIDE KINASE"/>
    <property type="match status" value="1"/>
</dbReference>
<feature type="domain" description="Adenylate kinase active site lid" evidence="11">
    <location>
        <begin position="127"/>
        <end position="162"/>
    </location>
</feature>
<feature type="binding site" evidence="8">
    <location>
        <position position="133"/>
    </location>
    <ligand>
        <name>Zn(2+)</name>
        <dbReference type="ChEBI" id="CHEBI:29105"/>
        <note>structural</note>
    </ligand>
</feature>
<feature type="binding site" evidence="8">
    <location>
        <begin position="10"/>
        <end position="15"/>
    </location>
    <ligand>
        <name>ATP</name>
        <dbReference type="ChEBI" id="CHEBI:30616"/>
    </ligand>
</feature>
<evidence type="ECO:0000256" key="6">
    <source>
        <dbReference type="ARBA" id="ARBA00022833"/>
    </source>
</evidence>
<evidence type="ECO:0000256" key="5">
    <source>
        <dbReference type="ARBA" id="ARBA00022777"/>
    </source>
</evidence>
<keyword evidence="6 8" id="KW-0862">Zinc</keyword>
<keyword evidence="7 8" id="KW-0067">ATP-binding</keyword>
<dbReference type="NCBIfam" id="NF001380">
    <property type="entry name" value="PRK00279.1-2"/>
    <property type="match status" value="1"/>
</dbReference>
<feature type="binding site" evidence="8">
    <location>
        <begin position="136"/>
        <end position="137"/>
    </location>
    <ligand>
        <name>ATP</name>
        <dbReference type="ChEBI" id="CHEBI:30616"/>
    </ligand>
</feature>
<dbReference type="Gene3D" id="3.40.50.300">
    <property type="entry name" value="P-loop containing nucleotide triphosphate hydrolases"/>
    <property type="match status" value="1"/>
</dbReference>
<comment type="function">
    <text evidence="8">Catalyzes the reversible transfer of the terminal phosphate group between ATP and AMP. Plays an important role in cellular energy homeostasis and in adenine nucleotide metabolism.</text>
</comment>
<dbReference type="HAMAP" id="MF_00235">
    <property type="entry name" value="Adenylate_kinase_Adk"/>
    <property type="match status" value="1"/>
</dbReference>
<keyword evidence="13" id="KW-1185">Reference proteome</keyword>
<evidence type="ECO:0000313" key="13">
    <source>
        <dbReference type="Proteomes" id="UP000298460"/>
    </source>
</evidence>
<keyword evidence="4 8" id="KW-0547">Nucleotide-binding</keyword>
<feature type="binding site" evidence="8">
    <location>
        <position position="127"/>
    </location>
    <ligand>
        <name>ATP</name>
        <dbReference type="ChEBI" id="CHEBI:30616"/>
    </ligand>
</feature>
<dbReference type="InterPro" id="IPR000850">
    <property type="entry name" value="Adenylat/UMP-CMP_kin"/>
</dbReference>
<feature type="binding site" evidence="8">
    <location>
        <position position="130"/>
    </location>
    <ligand>
        <name>Zn(2+)</name>
        <dbReference type="ChEBI" id="CHEBI:29105"/>
        <note>structural</note>
    </ligand>
</feature>
<evidence type="ECO:0000256" key="8">
    <source>
        <dbReference type="HAMAP-Rule" id="MF_00235"/>
    </source>
</evidence>
<feature type="binding site" evidence="8">
    <location>
        <begin position="57"/>
        <end position="59"/>
    </location>
    <ligand>
        <name>AMP</name>
        <dbReference type="ChEBI" id="CHEBI:456215"/>
    </ligand>
</feature>
<dbReference type="GO" id="GO:0044209">
    <property type="term" value="P:AMP salvage"/>
    <property type="evidence" value="ECO:0007669"/>
    <property type="project" value="UniProtKB-UniRule"/>
</dbReference>
<evidence type="ECO:0000256" key="7">
    <source>
        <dbReference type="ARBA" id="ARBA00022840"/>
    </source>
</evidence>
<feature type="binding site" evidence="8">
    <location>
        <position position="199"/>
    </location>
    <ligand>
        <name>ATP</name>
        <dbReference type="ChEBI" id="CHEBI:30616"/>
    </ligand>
</feature>
<dbReference type="Pfam" id="PF05191">
    <property type="entry name" value="ADK_lid"/>
    <property type="match status" value="1"/>
</dbReference>
<proteinExistence type="inferred from homology"/>
<dbReference type="GO" id="GO:0004017">
    <property type="term" value="F:AMP kinase activity"/>
    <property type="evidence" value="ECO:0007669"/>
    <property type="project" value="UniProtKB-UniRule"/>
</dbReference>
<feature type="binding site" evidence="8">
    <location>
        <begin position="85"/>
        <end position="88"/>
    </location>
    <ligand>
        <name>AMP</name>
        <dbReference type="ChEBI" id="CHEBI:456215"/>
    </ligand>
</feature>
<dbReference type="InterPro" id="IPR006259">
    <property type="entry name" value="Adenyl_kin_sub"/>
</dbReference>
<sequence length="213" mass="23154">MKIILMGGPGAGKGTQASPLVEKFGFPHISTGDMFRAAIKNGTELGLKAKSFMDAGGLVPDEVTIGIVAERLAQPDCTDGFLLDGFPRTLAQGTALSEILDRLGMKLDGVINIEVDEAVLIPRLTGRRVCRKCGASYHMIFNKPEKEGVCGQCAGELYQRSDDNVETAQNRLNVYNQQTQPLIDFYQKQGLIKRINGDQPIDLVFADILKALV</sequence>
<dbReference type="GO" id="GO:0005737">
    <property type="term" value="C:cytoplasm"/>
    <property type="evidence" value="ECO:0007669"/>
    <property type="project" value="UniProtKB-SubCell"/>
</dbReference>
<dbReference type="OrthoDB" id="9805030at2"/>
<feature type="binding site" evidence="8">
    <location>
        <position position="160"/>
    </location>
    <ligand>
        <name>AMP</name>
        <dbReference type="ChEBI" id="CHEBI:456215"/>
    </ligand>
</feature>
<accession>A0A4Z0QZK1</accession>
<protein>
    <recommendedName>
        <fullName evidence="8 10">Adenylate kinase</fullName>
        <shortName evidence="8">AK</shortName>
        <ecNumber evidence="8 10">2.7.4.3</ecNumber>
    </recommendedName>
    <alternativeName>
        <fullName evidence="8">ATP-AMP transphosphorylase</fullName>
    </alternativeName>
    <alternativeName>
        <fullName evidence="8">ATP:AMP phosphotransferase</fullName>
    </alternativeName>
    <alternativeName>
        <fullName evidence="8">Adenylate monophosphate kinase</fullName>
    </alternativeName>
</protein>
<comment type="subcellular location">
    <subcellularLocation>
        <location evidence="8 10">Cytoplasm</location>
    </subcellularLocation>
</comment>
<dbReference type="PROSITE" id="PS00113">
    <property type="entry name" value="ADENYLATE_KINASE"/>
    <property type="match status" value="1"/>
</dbReference>
<dbReference type="NCBIfam" id="NF011100">
    <property type="entry name" value="PRK14527.1"/>
    <property type="match status" value="1"/>
</dbReference>
<feature type="binding site" evidence="8">
    <location>
        <position position="36"/>
    </location>
    <ligand>
        <name>AMP</name>
        <dbReference type="ChEBI" id="CHEBI:456215"/>
    </ligand>
</feature>
<dbReference type="InterPro" id="IPR033690">
    <property type="entry name" value="Adenylat_kinase_CS"/>
</dbReference>